<dbReference type="HAMAP" id="MF_01515">
    <property type="entry name" value="UPF0316"/>
    <property type="match status" value="1"/>
</dbReference>
<dbReference type="GeneID" id="15142600"/>
<dbReference type="NCBIfam" id="NF003194">
    <property type="entry name" value="PRK04164.1-5"/>
    <property type="match status" value="1"/>
</dbReference>
<organism evidence="11 12">
    <name type="scientific">Enterococcus casseliflavus</name>
    <name type="common">Enterococcus flavescens</name>
    <dbReference type="NCBI Taxonomy" id="37734"/>
    <lineage>
        <taxon>Bacteria</taxon>
        <taxon>Bacillati</taxon>
        <taxon>Bacillota</taxon>
        <taxon>Bacilli</taxon>
        <taxon>Lactobacillales</taxon>
        <taxon>Enterococcaceae</taxon>
        <taxon>Enterococcus</taxon>
    </lineage>
</organism>
<accession>A0A1L8SFZ5</accession>
<comment type="similarity">
    <text evidence="6">Belongs to the UPF0316 family.</text>
</comment>
<proteinExistence type="inferred from homology"/>
<dbReference type="Proteomes" id="UP000422837">
    <property type="component" value="Chromosome"/>
</dbReference>
<dbReference type="RefSeq" id="WP_005229664.1">
    <property type="nucleotide sequence ID" value="NZ_BAAAXK010000011.1"/>
</dbReference>
<reference evidence="10 13" key="2">
    <citation type="submission" date="2019-11" db="EMBL/GenBank/DDBJ databases">
        <title>Detection and genome characteristic of a blood enterococcus casselifavus isolate from Zhengzhou,china.</title>
        <authorList>
            <person name="Wen P."/>
        </authorList>
    </citation>
    <scope>NUCLEOTIDE SEQUENCE [LARGE SCALE GENOMIC DNA]</scope>
    <source>
        <strain evidence="10 13">EC291</strain>
    </source>
</reference>
<gene>
    <name evidence="11" type="ORF">DW084_00120</name>
    <name evidence="10" type="ORF">GFU50_11250</name>
    <name evidence="9" type="ORF">P7I34_09085</name>
</gene>
<keyword evidence="4 6" id="KW-1133">Transmembrane helix</keyword>
<evidence type="ECO:0000259" key="7">
    <source>
        <dbReference type="Pfam" id="PF10035"/>
    </source>
</evidence>
<keyword evidence="2 6" id="KW-1003">Cell membrane</keyword>
<reference evidence="11 12" key="1">
    <citation type="submission" date="2018-08" db="EMBL/GenBank/DDBJ databases">
        <title>A genome reference for cultivated species of the human gut microbiota.</title>
        <authorList>
            <person name="Zou Y."/>
            <person name="Xue W."/>
            <person name="Luo G."/>
        </authorList>
    </citation>
    <scope>NUCLEOTIDE SEQUENCE [LARGE SCALE GENOMIC DNA]</scope>
    <source>
        <strain evidence="11 12">AF48-16</strain>
    </source>
</reference>
<reference evidence="9 14" key="3">
    <citation type="submission" date="2023-03" db="EMBL/GenBank/DDBJ databases">
        <authorList>
            <person name="Shen W."/>
            <person name="Cai J."/>
        </authorList>
    </citation>
    <scope>NUCLEOTIDE SEQUENCE [LARGE SCALE GENOMIC DNA]</scope>
    <source>
        <strain evidence="9 14">B516</strain>
    </source>
</reference>
<evidence type="ECO:0000256" key="5">
    <source>
        <dbReference type="ARBA" id="ARBA00023136"/>
    </source>
</evidence>
<comment type="subcellular location">
    <subcellularLocation>
        <location evidence="1 6">Cell membrane</location>
        <topology evidence="1 6">Multi-pass membrane protein</topology>
    </subcellularLocation>
</comment>
<dbReference type="EMBL" id="QRMZ01000001">
    <property type="protein sequence ID" value="RHK08147.1"/>
    <property type="molecule type" value="Genomic_DNA"/>
</dbReference>
<dbReference type="PANTHER" id="PTHR40060:SF1">
    <property type="entry name" value="UPF0316 PROTEIN YEBE"/>
    <property type="match status" value="1"/>
</dbReference>
<feature type="domain" description="DUF5698" evidence="8">
    <location>
        <begin position="23"/>
        <end position="80"/>
    </location>
</feature>
<feature type="transmembrane region" description="Helical" evidence="6">
    <location>
        <begin position="6"/>
        <end position="28"/>
    </location>
</feature>
<dbReference type="OrthoDB" id="48231at2"/>
<evidence type="ECO:0000313" key="11">
    <source>
        <dbReference type="EMBL" id="RHK08147.1"/>
    </source>
</evidence>
<evidence type="ECO:0000313" key="10">
    <source>
        <dbReference type="EMBL" id="QGN30052.1"/>
    </source>
</evidence>
<dbReference type="CDD" id="cd16381">
    <property type="entry name" value="YitT_C_like_1"/>
    <property type="match status" value="1"/>
</dbReference>
<evidence type="ECO:0000313" key="14">
    <source>
        <dbReference type="Proteomes" id="UP001253851"/>
    </source>
</evidence>
<feature type="transmembrane region" description="Helical" evidence="6">
    <location>
        <begin position="62"/>
        <end position="82"/>
    </location>
</feature>
<evidence type="ECO:0000313" key="13">
    <source>
        <dbReference type="Proteomes" id="UP000422837"/>
    </source>
</evidence>
<dbReference type="InterPro" id="IPR044035">
    <property type="entry name" value="DUF5698"/>
</dbReference>
<dbReference type="AlphaFoldDB" id="A0A1L8SFZ5"/>
<name>A0A1L8SFZ5_ENTCA</name>
<dbReference type="EMBL" id="CP046123">
    <property type="protein sequence ID" value="QGN30052.1"/>
    <property type="molecule type" value="Genomic_DNA"/>
</dbReference>
<feature type="transmembrane region" description="Helical" evidence="6">
    <location>
        <begin position="35"/>
        <end position="56"/>
    </location>
</feature>
<dbReference type="InterPro" id="IPR022930">
    <property type="entry name" value="UPF0316"/>
</dbReference>
<dbReference type="Pfam" id="PF10035">
    <property type="entry name" value="DUF2179"/>
    <property type="match status" value="1"/>
</dbReference>
<evidence type="ECO:0000256" key="3">
    <source>
        <dbReference type="ARBA" id="ARBA00022692"/>
    </source>
</evidence>
<evidence type="ECO:0000256" key="2">
    <source>
        <dbReference type="ARBA" id="ARBA00022475"/>
    </source>
</evidence>
<evidence type="ECO:0000313" key="9">
    <source>
        <dbReference type="EMBL" id="MDT2982815.1"/>
    </source>
</evidence>
<evidence type="ECO:0000256" key="6">
    <source>
        <dbReference type="HAMAP-Rule" id="MF_01515"/>
    </source>
</evidence>
<feature type="domain" description="DUF2179" evidence="7">
    <location>
        <begin position="116"/>
        <end position="168"/>
    </location>
</feature>
<dbReference type="GO" id="GO:0005886">
    <property type="term" value="C:plasma membrane"/>
    <property type="evidence" value="ECO:0007669"/>
    <property type="project" value="UniProtKB-SubCell"/>
</dbReference>
<dbReference type="Proteomes" id="UP001253851">
    <property type="component" value="Unassembled WGS sequence"/>
</dbReference>
<keyword evidence="3 6" id="KW-0812">Transmembrane</keyword>
<evidence type="ECO:0000256" key="4">
    <source>
        <dbReference type="ARBA" id="ARBA00022989"/>
    </source>
</evidence>
<dbReference type="PANTHER" id="PTHR40060">
    <property type="entry name" value="UPF0316 PROTEIN YEBE"/>
    <property type="match status" value="1"/>
</dbReference>
<evidence type="ECO:0000259" key="8">
    <source>
        <dbReference type="Pfam" id="PF18955"/>
    </source>
</evidence>
<keyword evidence="5 6" id="KW-0472">Membrane</keyword>
<dbReference type="Proteomes" id="UP000286288">
    <property type="component" value="Unassembled WGS sequence"/>
</dbReference>
<dbReference type="Pfam" id="PF18955">
    <property type="entry name" value="DUF5698"/>
    <property type="match status" value="1"/>
</dbReference>
<evidence type="ECO:0000256" key="1">
    <source>
        <dbReference type="ARBA" id="ARBA00004651"/>
    </source>
</evidence>
<dbReference type="InterPro" id="IPR019264">
    <property type="entry name" value="DUF2179"/>
</dbReference>
<protein>
    <recommendedName>
        <fullName evidence="6">UPF0316 protein DW084_00120</fullName>
    </recommendedName>
</protein>
<sequence>MEVDLQMLAMIFFINLAYVTLNTLRFLLTMKGYRVIAPLVSMIEITIYILGLSMVLDRLDNPLNLLFYALGYAAGVSIGIKIEDKLALGYTMVTVILPSNTDEEKSLPKILRQEGYGVTQSFGEGLEGPRLILEILSQRKSEKKLYQTIKAVEERAFIISYEPKYISGGFWTKKISRREAKLKKQAPVD</sequence>
<evidence type="ECO:0000313" key="12">
    <source>
        <dbReference type="Proteomes" id="UP000286288"/>
    </source>
</evidence>
<dbReference type="EMBL" id="JARQDZ010000003">
    <property type="protein sequence ID" value="MDT2982815.1"/>
    <property type="molecule type" value="Genomic_DNA"/>
</dbReference>